<gene>
    <name evidence="3" type="ORF">Q766_20565</name>
</gene>
<dbReference type="GO" id="GO:0006265">
    <property type="term" value="P:DNA topological change"/>
    <property type="evidence" value="ECO:0007669"/>
    <property type="project" value="InterPro"/>
</dbReference>
<name>A0A0A2ME62_9FLAO</name>
<keyword evidence="1" id="KW-0413">Isomerase</keyword>
<organism evidence="3 4">
    <name type="scientific">Flavobacterium subsaxonicum WB 4.1-42 = DSM 21790</name>
    <dbReference type="NCBI Taxonomy" id="1121898"/>
    <lineage>
        <taxon>Bacteria</taxon>
        <taxon>Pseudomonadati</taxon>
        <taxon>Bacteroidota</taxon>
        <taxon>Flavobacteriia</taxon>
        <taxon>Flavobacteriales</taxon>
        <taxon>Flavobacteriaceae</taxon>
        <taxon>Flavobacterium</taxon>
    </lineage>
</organism>
<keyword evidence="4" id="KW-1185">Reference proteome</keyword>
<proteinExistence type="predicted"/>
<dbReference type="OrthoDB" id="9803554at2"/>
<dbReference type="GO" id="GO:0003677">
    <property type="term" value="F:DNA binding"/>
    <property type="evidence" value="ECO:0007669"/>
    <property type="project" value="InterPro"/>
</dbReference>
<sequence length="68" mass="7263">MSVASLWVRSLTEKALRHAFANLLPGKDFENLYLAARARSSADWLVGINASQALSIAAGTGVYSLGRV</sequence>
<dbReference type="InterPro" id="IPR013824">
    <property type="entry name" value="Topo_IA_cen_sub1"/>
</dbReference>
<dbReference type="Gene3D" id="1.10.460.10">
    <property type="entry name" value="Topoisomerase I, domain 2"/>
    <property type="match status" value="1"/>
</dbReference>
<dbReference type="SUPFAM" id="SSF56712">
    <property type="entry name" value="Prokaryotic type I DNA topoisomerase"/>
    <property type="match status" value="1"/>
</dbReference>
<dbReference type="InterPro" id="IPR003601">
    <property type="entry name" value="Topo_IA_2"/>
</dbReference>
<reference evidence="3 4" key="1">
    <citation type="submission" date="2013-09" db="EMBL/GenBank/DDBJ databases">
        <authorList>
            <person name="Zeng Z."/>
            <person name="Chen C."/>
        </authorList>
    </citation>
    <scope>NUCLEOTIDE SEQUENCE [LARGE SCALE GENOMIC DNA]</scope>
    <source>
        <strain evidence="3 4">WB 4.1-42</strain>
    </source>
</reference>
<comment type="caution">
    <text evidence="3">The sequence shown here is derived from an EMBL/GenBank/DDBJ whole genome shotgun (WGS) entry which is preliminary data.</text>
</comment>
<evidence type="ECO:0000313" key="4">
    <source>
        <dbReference type="Proteomes" id="UP000030111"/>
    </source>
</evidence>
<dbReference type="SMART" id="SM00436">
    <property type="entry name" value="TOP1Bc"/>
    <property type="match status" value="1"/>
</dbReference>
<dbReference type="Proteomes" id="UP000030111">
    <property type="component" value="Unassembled WGS sequence"/>
</dbReference>
<feature type="domain" description="Topo IA-type catalytic" evidence="2">
    <location>
        <begin position="29"/>
        <end position="68"/>
    </location>
</feature>
<dbReference type="PROSITE" id="PS52039">
    <property type="entry name" value="TOPO_IA_2"/>
    <property type="match status" value="1"/>
</dbReference>
<evidence type="ECO:0000259" key="2">
    <source>
        <dbReference type="PROSITE" id="PS52039"/>
    </source>
</evidence>
<accession>A0A0A2ME62</accession>
<dbReference type="InterPro" id="IPR023405">
    <property type="entry name" value="Topo_IA_core_domain"/>
</dbReference>
<dbReference type="GO" id="GO:0003916">
    <property type="term" value="F:DNA topoisomerase activity"/>
    <property type="evidence" value="ECO:0007669"/>
    <property type="project" value="InterPro"/>
</dbReference>
<evidence type="ECO:0000313" key="3">
    <source>
        <dbReference type="EMBL" id="KGO90982.1"/>
    </source>
</evidence>
<evidence type="ECO:0000256" key="1">
    <source>
        <dbReference type="ARBA" id="ARBA00023235"/>
    </source>
</evidence>
<dbReference type="AlphaFoldDB" id="A0A0A2ME62"/>
<dbReference type="InterPro" id="IPR013497">
    <property type="entry name" value="Topo_IA_cen"/>
</dbReference>
<dbReference type="eggNOG" id="COG0550">
    <property type="taxonomic scope" value="Bacteria"/>
</dbReference>
<dbReference type="EMBL" id="JRLY01000031">
    <property type="protein sequence ID" value="KGO90982.1"/>
    <property type="molecule type" value="Genomic_DNA"/>
</dbReference>
<protein>
    <recommendedName>
        <fullName evidence="2">Topo IA-type catalytic domain-containing protein</fullName>
    </recommendedName>
</protein>